<reference evidence="3" key="1">
    <citation type="submission" date="2022-06" db="EMBL/GenBank/DDBJ databases">
        <title>Leptospira isolates from biofilms formed at urban environments.</title>
        <authorList>
            <person name="Ribeiro P.S."/>
            <person name="Sousa T."/>
            <person name="Carvalho N."/>
            <person name="Aburjaile F."/>
            <person name="Neves F."/>
            <person name="Oliveira D."/>
            <person name="Blanco L."/>
            <person name="Lima J."/>
            <person name="Costa F."/>
            <person name="Brenig B."/>
            <person name="Soares S."/>
            <person name="Ramos R."/>
            <person name="Goes-Neto A."/>
            <person name="Matiuzzi M."/>
            <person name="Azevedo V."/>
            <person name="Ristow P."/>
        </authorList>
    </citation>
    <scope>NUCLEOTIDE SEQUENCE</scope>
    <source>
        <strain evidence="3">VSF7</strain>
    </source>
</reference>
<dbReference type="CDD" id="cd00757">
    <property type="entry name" value="ThiF_MoeB_HesA_family"/>
    <property type="match status" value="1"/>
</dbReference>
<dbReference type="FunFam" id="3.40.50.720:FF:000080">
    <property type="entry name" value="Thiazole biosynthesis adenylyltransferase ThiF"/>
    <property type="match status" value="1"/>
</dbReference>
<gene>
    <name evidence="3" type="ORF">ND810_12050</name>
</gene>
<dbReference type="Pfam" id="PF00581">
    <property type="entry name" value="Rhodanese"/>
    <property type="match status" value="1"/>
</dbReference>
<dbReference type="GO" id="GO:0008641">
    <property type="term" value="F:ubiquitin-like modifier activating enzyme activity"/>
    <property type="evidence" value="ECO:0007669"/>
    <property type="project" value="InterPro"/>
</dbReference>
<dbReference type="PANTHER" id="PTHR10953:SF102">
    <property type="entry name" value="ADENYLYLTRANSFERASE AND SULFURTRANSFERASE MOCS3"/>
    <property type="match status" value="1"/>
</dbReference>
<evidence type="ECO:0000313" key="4">
    <source>
        <dbReference type="Proteomes" id="UP001209694"/>
    </source>
</evidence>
<dbReference type="GO" id="GO:0005737">
    <property type="term" value="C:cytoplasm"/>
    <property type="evidence" value="ECO:0007669"/>
    <property type="project" value="TreeGrafter"/>
</dbReference>
<dbReference type="Proteomes" id="UP001209694">
    <property type="component" value="Unassembled WGS sequence"/>
</dbReference>
<dbReference type="PANTHER" id="PTHR10953">
    <property type="entry name" value="UBIQUITIN-ACTIVATING ENZYME E1"/>
    <property type="match status" value="1"/>
</dbReference>
<dbReference type="Pfam" id="PF00899">
    <property type="entry name" value="ThiF"/>
    <property type="match status" value="1"/>
</dbReference>
<dbReference type="EMBL" id="JAMQQD010000004">
    <property type="protein sequence ID" value="MCW7515891.1"/>
    <property type="molecule type" value="Genomic_DNA"/>
</dbReference>
<accession>A0A6H3NA38</accession>
<dbReference type="InterPro" id="IPR036873">
    <property type="entry name" value="Rhodanese-like_dom_sf"/>
</dbReference>
<proteinExistence type="inferred from homology"/>
<dbReference type="InterPro" id="IPR001763">
    <property type="entry name" value="Rhodanese-like_dom"/>
</dbReference>
<dbReference type="Gene3D" id="3.40.50.720">
    <property type="entry name" value="NAD(P)-binding Rossmann-like Domain"/>
    <property type="match status" value="1"/>
</dbReference>
<dbReference type="Gene3D" id="3.40.250.10">
    <property type="entry name" value="Rhodanese-like domain"/>
    <property type="match status" value="1"/>
</dbReference>
<organism evidence="3 4">
    <name type="scientific">Leptospira levettii</name>
    <dbReference type="NCBI Taxonomy" id="2023178"/>
    <lineage>
        <taxon>Bacteria</taxon>
        <taxon>Pseudomonadati</taxon>
        <taxon>Spirochaetota</taxon>
        <taxon>Spirochaetia</taxon>
        <taxon>Leptospirales</taxon>
        <taxon>Leptospiraceae</taxon>
        <taxon>Leptospira</taxon>
    </lineage>
</organism>
<dbReference type="SMART" id="SM00450">
    <property type="entry name" value="RHOD"/>
    <property type="match status" value="1"/>
</dbReference>
<dbReference type="InterPro" id="IPR045886">
    <property type="entry name" value="ThiF/MoeB/HesA"/>
</dbReference>
<dbReference type="InterPro" id="IPR035985">
    <property type="entry name" value="Ubiquitin-activating_enz"/>
</dbReference>
<evidence type="ECO:0000256" key="1">
    <source>
        <dbReference type="ARBA" id="ARBA00009919"/>
    </source>
</evidence>
<name>A0A6H3NA38_9LEPT</name>
<dbReference type="GO" id="GO:0016779">
    <property type="term" value="F:nucleotidyltransferase activity"/>
    <property type="evidence" value="ECO:0007669"/>
    <property type="project" value="TreeGrafter"/>
</dbReference>
<dbReference type="RefSeq" id="WP_100727086.1">
    <property type="nucleotide sequence ID" value="NZ_JAIZBN010000003.1"/>
</dbReference>
<feature type="domain" description="Rhodanese" evidence="2">
    <location>
        <begin position="270"/>
        <end position="356"/>
    </location>
</feature>
<comment type="caution">
    <text evidence="3">The sequence shown here is derived from an EMBL/GenBank/DDBJ whole genome shotgun (WGS) entry which is preliminary data.</text>
</comment>
<dbReference type="AlphaFoldDB" id="A0A6H3NA38"/>
<comment type="similarity">
    <text evidence="1">Belongs to the HesA/MoeB/ThiF family.</text>
</comment>
<evidence type="ECO:0000313" key="3">
    <source>
        <dbReference type="EMBL" id="MCW7515891.1"/>
    </source>
</evidence>
<dbReference type="GO" id="GO:0004792">
    <property type="term" value="F:thiosulfate-cyanide sulfurtransferase activity"/>
    <property type="evidence" value="ECO:0007669"/>
    <property type="project" value="TreeGrafter"/>
</dbReference>
<dbReference type="InterPro" id="IPR000594">
    <property type="entry name" value="ThiF_NAD_FAD-bd"/>
</dbReference>
<evidence type="ECO:0000259" key="2">
    <source>
        <dbReference type="PROSITE" id="PS50206"/>
    </source>
</evidence>
<protein>
    <submittedName>
        <fullName evidence="3">HesA/MoeB/ThiF family protein</fullName>
    </submittedName>
</protein>
<sequence>MTTDKEKYFQRQTLVPEIGLEGQKKWNEASVLIIGVGGLGCPSALQLALSGIGRIGLMDFDVVDVSNLHRQTLFTWKDIGRKKVEVAAEVIKNHVPWIQIEIFSEFLSLNTNVDFLENWDVVLDCTDTILSKYTINDICLTKKIPLVTASVFKSSAQFAIFSGDGKPCYRCLFPDLNEGDTLSCNEGGVLGIQATLAGTYQASLTLQYLLNPNQIDLDSVYFLEWNPLSFYQSKVEKNPDCKACGSHHKQILNKSMTQEIDVEGFLKLKLNTSVTLLDVREKEETIQSPIPDTFCFPLSELEKGKLPDLDYDQSIVCVCETGFRSNKALTYLSNFKSKYSLLGGRKVFFQYLNDNKIF</sequence>
<dbReference type="PROSITE" id="PS50206">
    <property type="entry name" value="RHODANESE_3"/>
    <property type="match status" value="1"/>
</dbReference>
<dbReference type="CDD" id="cd00158">
    <property type="entry name" value="RHOD"/>
    <property type="match status" value="1"/>
</dbReference>
<dbReference type="SUPFAM" id="SSF69572">
    <property type="entry name" value="Activating enzymes of the ubiquitin-like proteins"/>
    <property type="match status" value="1"/>
</dbReference>